<proteinExistence type="predicted"/>
<sequence length="622" mass="68092">MRATNDADDILKAMLAALVPPKRITPGEWVEKNLELPASAVAIPGPIKLFPYQKAILDEVYNPRTTTLVLKTAAQIGKSLLMDSAISYLVANEPGPMLLVQPTTSAVESYVQTRLVPLFAGCRALPRIDGPLNRLNFDGGTLHSGSSHKAEDLASKSIKYLFLDEVDRFAQSAGSGTGNGEGDPVQLSIARTTSFPETKKIILASTPTFRGSRIETWFNRGDQREYRTSCPHCGGISTFGFDELRWTKGKPQTAHLECPACLEKIHEAQRQEMLLSGFWEANAEGEPGTVSFHLSAFANPRKALSEIVQEYEAALASGALQAFHNLVLGLSTSAEELSLSDGDLQARAEQISLDLIPDQVVALTCGCDVQGNRIEATIIGHAATGESWVLDHKILFGDTSGPEPWRQLEELLTGTWVTEDGKHEVTIFATLVDSGYISETVYLACRHLRSRVPRIYPSKGTAGFDKPFARQGAFYDPAGRIMLVGADRAKMDVQKRLSEVEHGPRYLHLPDHLPETYFTGLTSEKLVRKVDKRGYTKLIFEKLHPSIRNEPLDCAALALAAAHLLKLERIKPRPRQATSTHHTSAPAKPTMAELARALNQATNGVPNGTSPQEYPGSRRSFP</sequence>
<organism evidence="4 5">
    <name type="scientific">Phreatobacter aquaticus</name>
    <dbReference type="NCBI Taxonomy" id="2570229"/>
    <lineage>
        <taxon>Bacteria</taxon>
        <taxon>Pseudomonadati</taxon>
        <taxon>Pseudomonadota</taxon>
        <taxon>Alphaproteobacteria</taxon>
        <taxon>Hyphomicrobiales</taxon>
        <taxon>Phreatobacteraceae</taxon>
        <taxon>Phreatobacter</taxon>
    </lineage>
</organism>
<keyword evidence="5" id="KW-1185">Reference proteome</keyword>
<evidence type="ECO:0000259" key="2">
    <source>
        <dbReference type="Pfam" id="PF05876"/>
    </source>
</evidence>
<dbReference type="AlphaFoldDB" id="A0A4D7QHJ6"/>
<dbReference type="InterPro" id="IPR046453">
    <property type="entry name" value="GpA_ATPase"/>
</dbReference>
<name>A0A4D7QHJ6_9HYPH</name>
<feature type="domain" description="Phage terminase large subunit GpA ATPase" evidence="2">
    <location>
        <begin position="44"/>
        <end position="279"/>
    </location>
</feature>
<evidence type="ECO:0000313" key="5">
    <source>
        <dbReference type="Proteomes" id="UP000298588"/>
    </source>
</evidence>
<dbReference type="Pfam" id="PF05876">
    <property type="entry name" value="GpA_ATPase"/>
    <property type="match status" value="1"/>
</dbReference>
<dbReference type="Gene3D" id="3.40.50.300">
    <property type="entry name" value="P-loop containing nucleotide triphosphate hydrolases"/>
    <property type="match status" value="1"/>
</dbReference>
<dbReference type="KEGG" id="paqt:E8L99_16540"/>
<dbReference type="Proteomes" id="UP000298588">
    <property type="component" value="Chromosome"/>
</dbReference>
<protein>
    <recommendedName>
        <fullName evidence="6">Terminase</fullName>
    </recommendedName>
</protein>
<dbReference type="GO" id="GO:0004519">
    <property type="term" value="F:endonuclease activity"/>
    <property type="evidence" value="ECO:0007669"/>
    <property type="project" value="InterPro"/>
</dbReference>
<feature type="domain" description="Terminase large subunit GpA endonuclease" evidence="3">
    <location>
        <begin position="289"/>
        <end position="570"/>
    </location>
</feature>
<gene>
    <name evidence="4" type="ORF">E8L99_16540</name>
</gene>
<evidence type="ECO:0000259" key="3">
    <source>
        <dbReference type="Pfam" id="PF20454"/>
    </source>
</evidence>
<evidence type="ECO:0008006" key="6">
    <source>
        <dbReference type="Google" id="ProtNLM"/>
    </source>
</evidence>
<feature type="region of interest" description="Disordered" evidence="1">
    <location>
        <begin position="571"/>
        <end position="622"/>
    </location>
</feature>
<accession>A0A4D7QHJ6</accession>
<dbReference type="SUPFAM" id="SSF52540">
    <property type="entry name" value="P-loop containing nucleoside triphosphate hydrolases"/>
    <property type="match status" value="1"/>
</dbReference>
<dbReference type="Pfam" id="PF20454">
    <property type="entry name" value="GpA_nuclease"/>
    <property type="match status" value="1"/>
</dbReference>
<evidence type="ECO:0000313" key="4">
    <source>
        <dbReference type="EMBL" id="QCK87250.1"/>
    </source>
</evidence>
<dbReference type="InterPro" id="IPR027417">
    <property type="entry name" value="P-loop_NTPase"/>
</dbReference>
<dbReference type="InterPro" id="IPR046454">
    <property type="entry name" value="GpA_endonuclease"/>
</dbReference>
<feature type="compositionally biased region" description="Polar residues" evidence="1">
    <location>
        <begin position="599"/>
        <end position="612"/>
    </location>
</feature>
<evidence type="ECO:0000256" key="1">
    <source>
        <dbReference type="SAM" id="MobiDB-lite"/>
    </source>
</evidence>
<dbReference type="GO" id="GO:0016887">
    <property type="term" value="F:ATP hydrolysis activity"/>
    <property type="evidence" value="ECO:0007669"/>
    <property type="project" value="InterPro"/>
</dbReference>
<dbReference type="EMBL" id="CP039865">
    <property type="protein sequence ID" value="QCK87250.1"/>
    <property type="molecule type" value="Genomic_DNA"/>
</dbReference>
<dbReference type="OrthoDB" id="5181253at2"/>
<dbReference type="RefSeq" id="WP_137100579.1">
    <property type="nucleotide sequence ID" value="NZ_CP039865.1"/>
</dbReference>
<reference evidence="4 5" key="1">
    <citation type="submission" date="2019-04" db="EMBL/GenBank/DDBJ databases">
        <title>Phreatobacter aquaticus sp. nov.</title>
        <authorList>
            <person name="Choi A."/>
            <person name="Baek K."/>
        </authorList>
    </citation>
    <scope>NUCLEOTIDE SEQUENCE [LARGE SCALE GENOMIC DNA]</scope>
    <source>
        <strain evidence="4 5">NMCR1094</strain>
    </source>
</reference>